<dbReference type="Proteomes" id="UP000789396">
    <property type="component" value="Unassembled WGS sequence"/>
</dbReference>
<evidence type="ECO:0000313" key="3">
    <source>
        <dbReference type="Proteomes" id="UP000789396"/>
    </source>
</evidence>
<feature type="compositionally biased region" description="Polar residues" evidence="1">
    <location>
        <begin position="1"/>
        <end position="20"/>
    </location>
</feature>
<accession>A0A9N9F018</accession>
<dbReference type="OrthoDB" id="2441332at2759"/>
<name>A0A9N9F018_9GLOM</name>
<reference evidence="2" key="1">
    <citation type="submission" date="2021-06" db="EMBL/GenBank/DDBJ databases">
        <authorList>
            <person name="Kallberg Y."/>
            <person name="Tangrot J."/>
            <person name="Rosling A."/>
        </authorList>
    </citation>
    <scope>NUCLEOTIDE SEQUENCE</scope>
    <source>
        <strain evidence="2">IN212</strain>
    </source>
</reference>
<evidence type="ECO:0000256" key="1">
    <source>
        <dbReference type="SAM" id="MobiDB-lite"/>
    </source>
</evidence>
<dbReference type="EMBL" id="CAJVPZ010001747">
    <property type="protein sequence ID" value="CAG8499013.1"/>
    <property type="molecule type" value="Genomic_DNA"/>
</dbReference>
<dbReference type="AlphaFoldDB" id="A0A9N9F018"/>
<protein>
    <submittedName>
        <fullName evidence="2">19872_t:CDS:1</fullName>
    </submittedName>
</protein>
<keyword evidence="3" id="KW-1185">Reference proteome</keyword>
<organism evidence="2 3">
    <name type="scientific">Racocetra fulgida</name>
    <dbReference type="NCBI Taxonomy" id="60492"/>
    <lineage>
        <taxon>Eukaryota</taxon>
        <taxon>Fungi</taxon>
        <taxon>Fungi incertae sedis</taxon>
        <taxon>Mucoromycota</taxon>
        <taxon>Glomeromycotina</taxon>
        <taxon>Glomeromycetes</taxon>
        <taxon>Diversisporales</taxon>
        <taxon>Gigasporaceae</taxon>
        <taxon>Racocetra</taxon>
    </lineage>
</organism>
<sequence length="202" mass="23514">MTITGNSVVGVSNNGTFNSTSKRDKKEGDNDFDDKQEIKRTKYTTPPQPLYKAYNLRPPIDKTLENKNTTFSSASTDASYVPYFDSPTSENSIKTKKPYYIDYFIGLGNVEWDLIEGATRNLQGLREFFDDELWQCIFLEIRTQYSYVDIPERVFDLCGTVVKIASKQQDPRQRRTEIKSYLRSYNTNGEFEEIMHDILYRL</sequence>
<feature type="region of interest" description="Disordered" evidence="1">
    <location>
        <begin position="1"/>
        <end position="46"/>
    </location>
</feature>
<comment type="caution">
    <text evidence="2">The sequence shown here is derived from an EMBL/GenBank/DDBJ whole genome shotgun (WGS) entry which is preliminary data.</text>
</comment>
<proteinExistence type="predicted"/>
<gene>
    <name evidence="2" type="ORF">RFULGI_LOCUS2346</name>
</gene>
<feature type="compositionally biased region" description="Basic and acidic residues" evidence="1">
    <location>
        <begin position="21"/>
        <end position="40"/>
    </location>
</feature>
<evidence type="ECO:0000313" key="2">
    <source>
        <dbReference type="EMBL" id="CAG8499013.1"/>
    </source>
</evidence>